<name>D5RJS2_9PROT</name>
<dbReference type="InterPro" id="IPR036291">
    <property type="entry name" value="NAD(P)-bd_dom_sf"/>
</dbReference>
<dbReference type="GO" id="GO:0004764">
    <property type="term" value="F:shikimate 3-dehydrogenase (NADP+) activity"/>
    <property type="evidence" value="ECO:0007669"/>
    <property type="project" value="UniProtKB-EC"/>
</dbReference>
<evidence type="ECO:0000313" key="3">
    <source>
        <dbReference type="EMBL" id="EFH12449.1"/>
    </source>
</evidence>
<evidence type="ECO:0000313" key="4">
    <source>
        <dbReference type="Proteomes" id="UP000005324"/>
    </source>
</evidence>
<dbReference type="GO" id="GO:0005829">
    <property type="term" value="C:cytosol"/>
    <property type="evidence" value="ECO:0007669"/>
    <property type="project" value="TreeGrafter"/>
</dbReference>
<dbReference type="GO" id="GO:0019632">
    <property type="term" value="P:shikimate metabolic process"/>
    <property type="evidence" value="ECO:0007669"/>
    <property type="project" value="TreeGrafter"/>
</dbReference>
<accession>D5RJS2</accession>
<dbReference type="SUPFAM" id="SSF53223">
    <property type="entry name" value="Aminoacid dehydrogenase-like, N-terminal domain"/>
    <property type="match status" value="1"/>
</dbReference>
<evidence type="ECO:0000259" key="2">
    <source>
        <dbReference type="Pfam" id="PF08501"/>
    </source>
</evidence>
<organism evidence="3 4">
    <name type="scientific">Pseudoroseomonas cervicalis ATCC 49957</name>
    <dbReference type="NCBI Taxonomy" id="525371"/>
    <lineage>
        <taxon>Bacteria</taxon>
        <taxon>Pseudomonadati</taxon>
        <taxon>Pseudomonadota</taxon>
        <taxon>Alphaproteobacteria</taxon>
        <taxon>Acetobacterales</taxon>
        <taxon>Roseomonadaceae</taxon>
        <taxon>Roseomonas</taxon>
    </lineage>
</organism>
<reference evidence="3 4" key="1">
    <citation type="submission" date="2010-04" db="EMBL/GenBank/DDBJ databases">
        <authorList>
            <person name="Qin X."/>
            <person name="Bachman B."/>
            <person name="Battles P."/>
            <person name="Bell A."/>
            <person name="Bess C."/>
            <person name="Bickham C."/>
            <person name="Chaboub L."/>
            <person name="Chen D."/>
            <person name="Coyle M."/>
            <person name="Deiros D.R."/>
            <person name="Dinh H."/>
            <person name="Forbes L."/>
            <person name="Fowler G."/>
            <person name="Francisco L."/>
            <person name="Fu Q."/>
            <person name="Gubbala S."/>
            <person name="Hale W."/>
            <person name="Han Y."/>
            <person name="Hemphill L."/>
            <person name="Highlander S.K."/>
            <person name="Hirani K."/>
            <person name="Hogues M."/>
            <person name="Jackson L."/>
            <person name="Jakkamsetti A."/>
            <person name="Javaid M."/>
            <person name="Jiang H."/>
            <person name="Korchina V."/>
            <person name="Kovar C."/>
            <person name="Lara F."/>
            <person name="Lee S."/>
            <person name="Mata R."/>
            <person name="Mathew T."/>
            <person name="Moen C."/>
            <person name="Morales K."/>
            <person name="Munidasa M."/>
            <person name="Nazareth L."/>
            <person name="Ngo R."/>
            <person name="Nguyen L."/>
            <person name="Okwuonu G."/>
            <person name="Ongeri F."/>
            <person name="Patil S."/>
            <person name="Petrosino J."/>
            <person name="Pham C."/>
            <person name="Pham P."/>
            <person name="Pu L.-L."/>
            <person name="Puazo M."/>
            <person name="Raj R."/>
            <person name="Reid J."/>
            <person name="Rouhana J."/>
            <person name="Saada N."/>
            <person name="Shang Y."/>
            <person name="Simmons D."/>
            <person name="Thornton R."/>
            <person name="Warren J."/>
            <person name="Weissenberger G."/>
            <person name="Zhang J."/>
            <person name="Zhang L."/>
            <person name="Zhou C."/>
            <person name="Zhu D."/>
            <person name="Muzny D."/>
            <person name="Worley K."/>
            <person name="Gibbs R."/>
        </authorList>
    </citation>
    <scope>NUCLEOTIDE SEQUENCE [LARGE SCALE GENOMIC DNA]</scope>
    <source>
        <strain evidence="3 4">ATCC 49957</strain>
    </source>
</reference>
<evidence type="ECO:0000256" key="1">
    <source>
        <dbReference type="ARBA" id="ARBA00023002"/>
    </source>
</evidence>
<dbReference type="NCBIfam" id="NF009202">
    <property type="entry name" value="PRK12550.1"/>
    <property type="match status" value="1"/>
</dbReference>
<dbReference type="Proteomes" id="UP000005324">
    <property type="component" value="Unassembled WGS sequence"/>
</dbReference>
<dbReference type="PANTHER" id="PTHR21089">
    <property type="entry name" value="SHIKIMATE DEHYDROGENASE"/>
    <property type="match status" value="1"/>
</dbReference>
<dbReference type="InterPro" id="IPR022893">
    <property type="entry name" value="Shikimate_DH_fam"/>
</dbReference>
<keyword evidence="4" id="KW-1185">Reference proteome</keyword>
<keyword evidence="1 3" id="KW-0560">Oxidoreductase</keyword>
<dbReference type="InterPro" id="IPR046346">
    <property type="entry name" value="Aminoacid_DH-like_N_sf"/>
</dbReference>
<gene>
    <name evidence="3" type="primary">aroE2</name>
    <name evidence="3" type="ORF">HMPREF0731_1332</name>
</gene>
<dbReference type="CDD" id="cd01065">
    <property type="entry name" value="NAD_bind_Shikimate_DH"/>
    <property type="match status" value="1"/>
</dbReference>
<dbReference type="InterPro" id="IPR013708">
    <property type="entry name" value="Shikimate_DH-bd_N"/>
</dbReference>
<comment type="caution">
    <text evidence="3">The sequence shown here is derived from an EMBL/GenBank/DDBJ whole genome shotgun (WGS) entry which is preliminary data.</text>
</comment>
<dbReference type="RefSeq" id="WP_007005181.1">
    <property type="nucleotide sequence ID" value="NZ_GG770781.1"/>
</dbReference>
<dbReference type="Gene3D" id="3.40.50.10860">
    <property type="entry name" value="Leucine Dehydrogenase, chain A, domain 1"/>
    <property type="match status" value="1"/>
</dbReference>
<dbReference type="GO" id="GO:0009423">
    <property type="term" value="P:chorismate biosynthetic process"/>
    <property type="evidence" value="ECO:0007669"/>
    <property type="project" value="TreeGrafter"/>
</dbReference>
<feature type="domain" description="Shikimate dehydrogenase substrate binding N-terminal" evidence="2">
    <location>
        <begin position="34"/>
        <end position="101"/>
    </location>
</feature>
<dbReference type="SUPFAM" id="SSF51735">
    <property type="entry name" value="NAD(P)-binding Rossmann-fold domains"/>
    <property type="match status" value="1"/>
</dbReference>
<dbReference type="GO" id="GO:0050661">
    <property type="term" value="F:NADP binding"/>
    <property type="evidence" value="ECO:0007669"/>
    <property type="project" value="TreeGrafter"/>
</dbReference>
<sequence>MGFPGAGQRGRFIGRDTVLCMSLAGRPGQFGSRFHNHLYEQLGMDWAYKAFTTADLPAAIAGLRAFGIRGCAVSMPFKEACIPLLDGLAPSAAAIGSVNTIVNDDGVLTGHNTDYAAIAPLLAKHGVPPTTRFAARGSGGMGKAVVSALRDAGFRDGTVVARNEAAGRALADSCGYRWSAEPVAAPLLVNITPIGMAGGAEAEALAFPEAMIEAAEAVFDVVHLPPETPLLRRARALGKVVITGVEVAVLQALEQFVLYTGQRPTEAQVDAAAAYARGESAR</sequence>
<dbReference type="Gene3D" id="3.40.50.720">
    <property type="entry name" value="NAD(P)-binding Rossmann-like Domain"/>
    <property type="match status" value="1"/>
</dbReference>
<dbReference type="HOGENOM" id="CLU_044063_3_0_5"/>
<dbReference type="EMBL" id="ADVL01000218">
    <property type="protein sequence ID" value="EFH12449.1"/>
    <property type="molecule type" value="Genomic_DNA"/>
</dbReference>
<dbReference type="PANTHER" id="PTHR21089:SF9">
    <property type="entry name" value="SHIKIMATE DEHYDROGENASE-LIKE PROTEIN HI_0607"/>
    <property type="match status" value="1"/>
</dbReference>
<dbReference type="OrthoDB" id="9792692at2"/>
<proteinExistence type="predicted"/>
<dbReference type="EC" id="1.1.1.25" evidence="3"/>
<dbReference type="AlphaFoldDB" id="D5RJS2"/>
<protein>
    <submittedName>
        <fullName evidence="3">Putative shikimate dehydrogenase</fullName>
        <ecNumber evidence="3">1.1.1.25</ecNumber>
    </submittedName>
</protein>
<dbReference type="Pfam" id="PF08501">
    <property type="entry name" value="Shikimate_dh_N"/>
    <property type="match status" value="1"/>
</dbReference>